<reference evidence="1 2" key="1">
    <citation type="journal article" date="2013" name="Genome Announc.">
        <title>Whole-Genome Sequence of Microcystis aeruginosa TAIHU98, a Nontoxic Bloom-Forming Strain Isolated from Taihu Lake, China.</title>
        <authorList>
            <person name="Yang C."/>
            <person name="Zhang W."/>
            <person name="Ren M."/>
            <person name="Song L."/>
            <person name="Li T."/>
            <person name="Zhao J."/>
        </authorList>
    </citation>
    <scope>NUCLEOTIDE SEQUENCE [LARGE SCALE GENOMIC DNA]</scope>
    <source>
        <strain evidence="1 2">TAIHU98</strain>
    </source>
</reference>
<proteinExistence type="predicted"/>
<evidence type="ECO:0000313" key="2">
    <source>
        <dbReference type="Proteomes" id="UP000010932"/>
    </source>
</evidence>
<name>L7E7T7_MICAE</name>
<gene>
    <name evidence="1" type="ORF">O53_3774</name>
</gene>
<organism evidence="1 2">
    <name type="scientific">Microcystis aeruginosa TAIHU98</name>
    <dbReference type="NCBI Taxonomy" id="1134457"/>
    <lineage>
        <taxon>Bacteria</taxon>
        <taxon>Bacillati</taxon>
        <taxon>Cyanobacteriota</taxon>
        <taxon>Cyanophyceae</taxon>
        <taxon>Oscillatoriophycideae</taxon>
        <taxon>Chroococcales</taxon>
        <taxon>Microcystaceae</taxon>
        <taxon>Microcystis</taxon>
    </lineage>
</organism>
<sequence>MLIFRLSQARRFLRIKDDGRRFLDLGKFPENRPLCQEAFIEIMMTI</sequence>
<dbReference type="AlphaFoldDB" id="L7E7T7"/>
<dbReference type="PATRIC" id="fig|1134457.3.peg.3414"/>
<protein>
    <submittedName>
        <fullName evidence="1">Uncharacterized protein</fullName>
    </submittedName>
</protein>
<comment type="caution">
    <text evidence="1">The sequence shown here is derived from an EMBL/GenBank/DDBJ whole genome shotgun (WGS) entry which is preliminary data.</text>
</comment>
<dbReference type="EMBL" id="ANKQ01000002">
    <property type="protein sequence ID" value="ELP54946.1"/>
    <property type="molecule type" value="Genomic_DNA"/>
</dbReference>
<evidence type="ECO:0000313" key="1">
    <source>
        <dbReference type="EMBL" id="ELP54946.1"/>
    </source>
</evidence>
<dbReference type="Proteomes" id="UP000010932">
    <property type="component" value="Unassembled WGS sequence"/>
</dbReference>
<accession>L7E7T7</accession>